<comment type="caution">
    <text evidence="6">The sequence shown here is derived from an EMBL/GenBank/DDBJ whole genome shotgun (WGS) entry which is preliminary data.</text>
</comment>
<dbReference type="InterPro" id="IPR001789">
    <property type="entry name" value="Sig_transdc_resp-reg_receiver"/>
</dbReference>
<comment type="function">
    <text evidence="3">May play the central regulatory role in sporulation. It may be an element of the effector pathway responsible for the activation of sporulation genes in response to nutritional stress. Spo0A may act in concert with spo0H (a sigma factor) to control the expression of some genes that are critical to the sporulation process.</text>
</comment>
<keyword evidence="2 4" id="KW-0597">Phosphoprotein</keyword>
<evidence type="ECO:0000259" key="5">
    <source>
        <dbReference type="PROSITE" id="PS50110"/>
    </source>
</evidence>
<dbReference type="PANTHER" id="PTHR44591:SF3">
    <property type="entry name" value="RESPONSE REGULATORY DOMAIN-CONTAINING PROTEIN"/>
    <property type="match status" value="1"/>
</dbReference>
<dbReference type="GO" id="GO:0000160">
    <property type="term" value="P:phosphorelay signal transduction system"/>
    <property type="evidence" value="ECO:0007669"/>
    <property type="project" value="InterPro"/>
</dbReference>
<dbReference type="InterPro" id="IPR011006">
    <property type="entry name" value="CheY-like_superfamily"/>
</dbReference>
<gene>
    <name evidence="6" type="ORF">IAD26_09695</name>
</gene>
<feature type="modified residue" description="4-aspartylphosphate" evidence="4">
    <location>
        <position position="62"/>
    </location>
</feature>
<accession>A0A9D1SSQ2</accession>
<evidence type="ECO:0000256" key="4">
    <source>
        <dbReference type="PROSITE-ProRule" id="PRU00169"/>
    </source>
</evidence>
<evidence type="ECO:0000313" key="6">
    <source>
        <dbReference type="EMBL" id="HIU93386.1"/>
    </source>
</evidence>
<name>A0A9D1SSQ2_9CLOT</name>
<dbReference type="SUPFAM" id="SSF52172">
    <property type="entry name" value="CheY-like"/>
    <property type="match status" value="1"/>
</dbReference>
<dbReference type="Pfam" id="PF00072">
    <property type="entry name" value="Response_reg"/>
    <property type="match status" value="1"/>
</dbReference>
<dbReference type="PANTHER" id="PTHR44591">
    <property type="entry name" value="STRESS RESPONSE REGULATOR PROTEIN 1"/>
    <property type="match status" value="1"/>
</dbReference>
<organism evidence="6 7">
    <name type="scientific">Candidatus Limenecus avicola</name>
    <dbReference type="NCBI Taxonomy" id="2840847"/>
    <lineage>
        <taxon>Bacteria</taxon>
        <taxon>Bacillati</taxon>
        <taxon>Bacillota</taxon>
        <taxon>Clostridia</taxon>
        <taxon>Eubacteriales</taxon>
        <taxon>Clostridiaceae</taxon>
        <taxon>Clostridiaceae incertae sedis</taxon>
        <taxon>Candidatus Limenecus</taxon>
    </lineage>
</organism>
<evidence type="ECO:0000256" key="2">
    <source>
        <dbReference type="ARBA" id="ARBA00022553"/>
    </source>
</evidence>
<sequence>MSKISKKILIAEDSYEWQKFHSALLKQYDKANLDFTITDCAKDALNLVEKNLETTYDLILTDLQMETDFHPQAAGEWLVQKIKRYRQYAQIPIVIISASYNIGFIARSCGVDYLSKRSLINNPDSYFLMLDEKLL</sequence>
<dbReference type="InterPro" id="IPR050595">
    <property type="entry name" value="Bact_response_regulator"/>
</dbReference>
<evidence type="ECO:0000313" key="7">
    <source>
        <dbReference type="Proteomes" id="UP000886748"/>
    </source>
</evidence>
<dbReference type="Gene3D" id="3.40.50.2300">
    <property type="match status" value="1"/>
</dbReference>
<dbReference type="AlphaFoldDB" id="A0A9D1SSQ2"/>
<feature type="domain" description="Response regulatory" evidence="5">
    <location>
        <begin position="7"/>
        <end position="131"/>
    </location>
</feature>
<dbReference type="Proteomes" id="UP000886748">
    <property type="component" value="Unassembled WGS sequence"/>
</dbReference>
<evidence type="ECO:0000256" key="1">
    <source>
        <dbReference type="ARBA" id="ARBA00018672"/>
    </source>
</evidence>
<protein>
    <recommendedName>
        <fullName evidence="1">Stage 0 sporulation protein A homolog</fullName>
    </recommendedName>
</protein>
<reference evidence="6" key="1">
    <citation type="submission" date="2020-10" db="EMBL/GenBank/DDBJ databases">
        <authorList>
            <person name="Gilroy R."/>
        </authorList>
    </citation>
    <scope>NUCLEOTIDE SEQUENCE</scope>
    <source>
        <strain evidence="6">CHK154-7741</strain>
    </source>
</reference>
<reference evidence="6" key="2">
    <citation type="journal article" date="2021" name="PeerJ">
        <title>Extensive microbial diversity within the chicken gut microbiome revealed by metagenomics and culture.</title>
        <authorList>
            <person name="Gilroy R."/>
            <person name="Ravi A."/>
            <person name="Getino M."/>
            <person name="Pursley I."/>
            <person name="Horton D.L."/>
            <person name="Alikhan N.F."/>
            <person name="Baker D."/>
            <person name="Gharbi K."/>
            <person name="Hall N."/>
            <person name="Watson M."/>
            <person name="Adriaenssens E.M."/>
            <person name="Foster-Nyarko E."/>
            <person name="Jarju S."/>
            <person name="Secka A."/>
            <person name="Antonio M."/>
            <person name="Oren A."/>
            <person name="Chaudhuri R.R."/>
            <person name="La Ragione R."/>
            <person name="Hildebrand F."/>
            <person name="Pallen M.J."/>
        </authorList>
    </citation>
    <scope>NUCLEOTIDE SEQUENCE</scope>
    <source>
        <strain evidence="6">CHK154-7741</strain>
    </source>
</reference>
<proteinExistence type="predicted"/>
<dbReference type="PROSITE" id="PS50110">
    <property type="entry name" value="RESPONSE_REGULATORY"/>
    <property type="match status" value="1"/>
</dbReference>
<dbReference type="EMBL" id="DVOD01000071">
    <property type="protein sequence ID" value="HIU93386.1"/>
    <property type="molecule type" value="Genomic_DNA"/>
</dbReference>
<evidence type="ECO:0000256" key="3">
    <source>
        <dbReference type="ARBA" id="ARBA00024867"/>
    </source>
</evidence>